<dbReference type="EMBL" id="CP118246">
    <property type="protein sequence ID" value="WDR02065.1"/>
    <property type="molecule type" value="Genomic_DNA"/>
</dbReference>
<evidence type="ECO:0000256" key="1">
    <source>
        <dbReference type="SAM" id="MobiDB-lite"/>
    </source>
</evidence>
<accession>A0ABY7YLU8</accession>
<feature type="region of interest" description="Disordered" evidence="1">
    <location>
        <begin position="1"/>
        <end position="27"/>
    </location>
</feature>
<evidence type="ECO:0000313" key="3">
    <source>
        <dbReference type="Proteomes" id="UP001220530"/>
    </source>
</evidence>
<protein>
    <submittedName>
        <fullName evidence="2">Uncharacterized protein</fullName>
    </submittedName>
</protein>
<organism evidence="2 3">
    <name type="scientific">Devosia algicola</name>
    <dbReference type="NCBI Taxonomy" id="3026418"/>
    <lineage>
        <taxon>Bacteria</taxon>
        <taxon>Pseudomonadati</taxon>
        <taxon>Pseudomonadota</taxon>
        <taxon>Alphaproteobacteria</taxon>
        <taxon>Hyphomicrobiales</taxon>
        <taxon>Devosiaceae</taxon>
        <taxon>Devosia</taxon>
    </lineage>
</organism>
<dbReference type="RefSeq" id="WP_282218472.1">
    <property type="nucleotide sequence ID" value="NZ_CP118246.1"/>
</dbReference>
<proteinExistence type="predicted"/>
<dbReference type="Proteomes" id="UP001220530">
    <property type="component" value="Chromosome"/>
</dbReference>
<evidence type="ECO:0000313" key="2">
    <source>
        <dbReference type="EMBL" id="WDR02065.1"/>
    </source>
</evidence>
<name>A0ABY7YLU8_9HYPH</name>
<feature type="compositionally biased region" description="Low complexity" evidence="1">
    <location>
        <begin position="1"/>
        <end position="15"/>
    </location>
</feature>
<keyword evidence="3" id="KW-1185">Reference proteome</keyword>
<sequence length="65" mass="7263">MRFAGNNGAWGTGTNRDGDTALPRQRIADPHRAIQRNLGIDRAINPVAFAAFERRQIKDFIEQIG</sequence>
<gene>
    <name evidence="2" type="ORF">PSQ19_15520</name>
</gene>
<reference evidence="2 3" key="1">
    <citation type="submission" date="2023-02" db="EMBL/GenBank/DDBJ databases">
        <title>Devosia algicola sp. nov., isolated from the phycosphere of marine algae.</title>
        <authorList>
            <person name="Kim J.M."/>
            <person name="Lee J.K."/>
            <person name="Choi B.J."/>
            <person name="Bayburt H."/>
            <person name="Jeon C.O."/>
        </authorList>
    </citation>
    <scope>NUCLEOTIDE SEQUENCE [LARGE SCALE GENOMIC DNA]</scope>
    <source>
        <strain evidence="2 3">G20-9</strain>
    </source>
</reference>